<comment type="caution">
    <text evidence="1">The sequence shown here is derived from an EMBL/GenBank/DDBJ whole genome shotgun (WGS) entry which is preliminary data.</text>
</comment>
<reference evidence="1" key="1">
    <citation type="thesis" date="2021" institute="BYU ScholarsArchive" country="Provo, UT, USA">
        <title>Applications of and Algorithms for Genome Assembly and Genomic Analyses with an Emphasis on Marine Teleosts.</title>
        <authorList>
            <person name="Pickett B.D."/>
        </authorList>
    </citation>
    <scope>NUCLEOTIDE SEQUENCE</scope>
    <source>
        <strain evidence="1">HI-2016</strain>
    </source>
</reference>
<evidence type="ECO:0000313" key="2">
    <source>
        <dbReference type="Proteomes" id="UP000824540"/>
    </source>
</evidence>
<name>A0A8T2PD72_9TELE</name>
<gene>
    <name evidence="1" type="ORF">JZ751_005162</name>
</gene>
<sequence length="202" mass="21841">MESLVSDICLSELCEGCAFSRAADPTQSSRVTQPAAAVLMCRADTDGLVTGQLRSVTLFPLTFTPKAIVSRACCLTMETISILAACCRASCRGLLRCTDNCSLYCAEQRKAMVMVKGLKLRRPQVCRGVGKGGRVLRAMCSDRRRLARLAGAPALRLCVPSTSINYTISLVTKSRGARRKINKLRKYGESRCDSDAAPLPVS</sequence>
<keyword evidence="2" id="KW-1185">Reference proteome</keyword>
<dbReference type="AlphaFoldDB" id="A0A8T2PD72"/>
<proteinExistence type="predicted"/>
<dbReference type="Proteomes" id="UP000824540">
    <property type="component" value="Unassembled WGS sequence"/>
</dbReference>
<dbReference type="EMBL" id="JAFBMS010000013">
    <property type="protein sequence ID" value="KAG9347592.1"/>
    <property type="molecule type" value="Genomic_DNA"/>
</dbReference>
<evidence type="ECO:0000313" key="1">
    <source>
        <dbReference type="EMBL" id="KAG9347592.1"/>
    </source>
</evidence>
<accession>A0A8T2PD72</accession>
<organism evidence="1 2">
    <name type="scientific">Albula glossodonta</name>
    <name type="common">roundjaw bonefish</name>
    <dbReference type="NCBI Taxonomy" id="121402"/>
    <lineage>
        <taxon>Eukaryota</taxon>
        <taxon>Metazoa</taxon>
        <taxon>Chordata</taxon>
        <taxon>Craniata</taxon>
        <taxon>Vertebrata</taxon>
        <taxon>Euteleostomi</taxon>
        <taxon>Actinopterygii</taxon>
        <taxon>Neopterygii</taxon>
        <taxon>Teleostei</taxon>
        <taxon>Albuliformes</taxon>
        <taxon>Albulidae</taxon>
        <taxon>Albula</taxon>
    </lineage>
</organism>
<protein>
    <submittedName>
        <fullName evidence="1">Uncharacterized protein</fullName>
    </submittedName>
</protein>